<dbReference type="Pfam" id="PF00534">
    <property type="entry name" value="Glycos_transf_1"/>
    <property type="match status" value="1"/>
</dbReference>
<evidence type="ECO:0000313" key="5">
    <source>
        <dbReference type="EMBL" id="UTI66649.1"/>
    </source>
</evidence>
<accession>A0ABY5DYL1</accession>
<dbReference type="EMBL" id="CP098502">
    <property type="protein sequence ID" value="UTI66649.1"/>
    <property type="molecule type" value="Genomic_DNA"/>
</dbReference>
<dbReference type="CDD" id="cd03802">
    <property type="entry name" value="GT4_AviGT4-like"/>
    <property type="match status" value="1"/>
</dbReference>
<feature type="domain" description="Glycosyltransferase subfamily 4-like N-terminal" evidence="4">
    <location>
        <begin position="28"/>
        <end position="167"/>
    </location>
</feature>
<keyword evidence="1" id="KW-0328">Glycosyltransferase</keyword>
<reference evidence="5 6" key="1">
    <citation type="submission" date="2022-06" db="EMBL/GenBank/DDBJ databases">
        <title>Paraconexibacter antarcticus.</title>
        <authorList>
            <person name="Kim C.S."/>
        </authorList>
    </citation>
    <scope>NUCLEOTIDE SEQUENCE [LARGE SCALE GENOMIC DNA]</scope>
    <source>
        <strain evidence="5 6">02-257</strain>
    </source>
</reference>
<evidence type="ECO:0000259" key="3">
    <source>
        <dbReference type="Pfam" id="PF00534"/>
    </source>
</evidence>
<keyword evidence="6" id="KW-1185">Reference proteome</keyword>
<evidence type="ECO:0000259" key="4">
    <source>
        <dbReference type="Pfam" id="PF13439"/>
    </source>
</evidence>
<feature type="domain" description="Glycosyl transferase family 1" evidence="3">
    <location>
        <begin position="173"/>
        <end position="311"/>
    </location>
</feature>
<dbReference type="PANTHER" id="PTHR12526:SF595">
    <property type="entry name" value="BLL5217 PROTEIN"/>
    <property type="match status" value="1"/>
</dbReference>
<gene>
    <name evidence="5" type="ORF">NBH00_10665</name>
</gene>
<name>A0ABY5DYL1_9ACTN</name>
<dbReference type="SUPFAM" id="SSF53756">
    <property type="entry name" value="UDP-Glycosyltransferase/glycogen phosphorylase"/>
    <property type="match status" value="1"/>
</dbReference>
<dbReference type="InterPro" id="IPR028098">
    <property type="entry name" value="Glyco_trans_4-like_N"/>
</dbReference>
<dbReference type="PANTHER" id="PTHR12526">
    <property type="entry name" value="GLYCOSYLTRANSFERASE"/>
    <property type="match status" value="1"/>
</dbReference>
<organism evidence="5 6">
    <name type="scientific">Paraconexibacter antarcticus</name>
    <dbReference type="NCBI Taxonomy" id="2949664"/>
    <lineage>
        <taxon>Bacteria</taxon>
        <taxon>Bacillati</taxon>
        <taxon>Actinomycetota</taxon>
        <taxon>Thermoleophilia</taxon>
        <taxon>Solirubrobacterales</taxon>
        <taxon>Paraconexibacteraceae</taxon>
        <taxon>Paraconexibacter</taxon>
    </lineage>
</organism>
<dbReference type="Pfam" id="PF13439">
    <property type="entry name" value="Glyco_transf_4"/>
    <property type="match status" value="1"/>
</dbReference>
<protein>
    <submittedName>
        <fullName evidence="5">Glycosyltransferase family 4 protein</fullName>
    </submittedName>
</protein>
<dbReference type="InterPro" id="IPR001296">
    <property type="entry name" value="Glyco_trans_1"/>
</dbReference>
<keyword evidence="2" id="KW-0808">Transferase</keyword>
<evidence type="ECO:0000313" key="6">
    <source>
        <dbReference type="Proteomes" id="UP001056035"/>
    </source>
</evidence>
<dbReference type="RefSeq" id="WP_254573317.1">
    <property type="nucleotide sequence ID" value="NZ_CP098502.1"/>
</dbReference>
<proteinExistence type="predicted"/>
<sequence length="341" mass="37110">MPDARRLRIAQIAPVAQPVRRGAGDSIEQLVGALCDELVRRGHDVTLYATGDSQTTARLRAERPIGYDEDEHLWDWQFAESVNAAAAFAHAGEHDVIHAHDLHFALPFARLTSVPFVETQHVDSSPEVRETQRRTPTVHLTAASEHHRRELGPGLDVTVIPHGIDVAAFPFSPEAGEYLLFLGRLLPDKGPLDAIRIARAAGLPIVLAGPEVEGEDHGIEPHLDGERVRWVGPVDHATRDRLLAGAAALLFPITYPEPFGLVMIEAMACGTPVLGTARGAVPEVVEHGVSGFVADDWEGLAGHVPAALALDRHAIRARAEARFGLQRMVDDYEALYRRLVA</sequence>
<evidence type="ECO:0000256" key="1">
    <source>
        <dbReference type="ARBA" id="ARBA00022676"/>
    </source>
</evidence>
<evidence type="ECO:0000256" key="2">
    <source>
        <dbReference type="ARBA" id="ARBA00022679"/>
    </source>
</evidence>
<dbReference type="Proteomes" id="UP001056035">
    <property type="component" value="Chromosome"/>
</dbReference>
<dbReference type="Gene3D" id="3.40.50.2000">
    <property type="entry name" value="Glycogen Phosphorylase B"/>
    <property type="match status" value="2"/>
</dbReference>